<keyword evidence="5 12" id="KW-0732">Signal</keyword>
<reference evidence="15 16" key="1">
    <citation type="submission" date="2016-07" db="EMBL/GenBank/DDBJ databases">
        <title>Genomic analysis of zinc-resistant bacterium Mucilaginibacter pedocola TBZ30.</title>
        <authorList>
            <person name="Huang J."/>
            <person name="Tang J."/>
        </authorList>
    </citation>
    <scope>NUCLEOTIDE SEQUENCE [LARGE SCALE GENOMIC DNA]</scope>
    <source>
        <strain evidence="15 16">TBZ30</strain>
    </source>
</reference>
<sequence>MKHFYKMLLAILCISYAAQAQQKTAKDSVKKDTTTILKEVVVSEIKRNGNITRLDSIKGTFIYLGKKNEVIKVPNLDAAVTEKYARQIYAKIPGVFVYDMDGTGNQVNIATRGLDPHRGWEFNIRKDGIITNSDIYGYPASHYNIPMEAVERIELVRGAGSLQYGAQFGGLMNYISKQPSEKPFSFESINTVGSYGLLSTYNAISGKVGKFSYMAWFNNKSNNGYRDNSDSKYNAQNISLFYQFSPNLLLKAEWTRSDYTIHLAGPLTDAMFNQDPQMSTRARNYYNPIINIPSLTLDWQPGKNTRVLLTTSAIIGSRNSVMFDRLANVPDTINKQTYQYNNRQVDIDHFNSYTSEFRILHSYGLLGMNNTITGGLLYMNNDLHRQQQGKGTTGSDYDLTLVTPGFGRDMHLKSENKAAFAENKWGITSRWSLNTGVRVERGQSDLTGIISYYDPADVPNTIKHHFALLGVNTQYKLSNAINLYGGWSQAYRPVIFKDIIPGSVFEVSDKNLKDARGYNLEGGFRGSWGVLSWDVNYFRLLYKNRLGTVALKNDAGQDIIYRTNIGNSINNGVEMFVQTDLKLNNKTSLTLFTSTAYMNAVYQNAAIRSGNTNVDVSGNKVESAPDWQSRNGATLKFNRYSITALHSYTSKTFADALNTVTPNAAGSTGLVPSYNIFDLNAQVRLSSSLNLRLNLNNAFDKKYFTKRPQFYPGPGVWSSDGRTISATIGIKL</sequence>
<name>A0A1S9PKS2_9SPHI</name>
<keyword evidence="9 10" id="KW-0998">Cell outer membrane</keyword>
<keyword evidence="7 10" id="KW-0472">Membrane</keyword>
<dbReference type="PANTHER" id="PTHR30069">
    <property type="entry name" value="TONB-DEPENDENT OUTER MEMBRANE RECEPTOR"/>
    <property type="match status" value="1"/>
</dbReference>
<evidence type="ECO:0000256" key="6">
    <source>
        <dbReference type="ARBA" id="ARBA00023077"/>
    </source>
</evidence>
<proteinExistence type="inferred from homology"/>
<feature type="domain" description="TonB-dependent receptor-like beta-barrel" evidence="13">
    <location>
        <begin position="231"/>
        <end position="697"/>
    </location>
</feature>
<dbReference type="SUPFAM" id="SSF56935">
    <property type="entry name" value="Porins"/>
    <property type="match status" value="1"/>
</dbReference>
<dbReference type="InterPro" id="IPR039426">
    <property type="entry name" value="TonB-dep_rcpt-like"/>
</dbReference>
<comment type="caution">
    <text evidence="15">The sequence shown here is derived from an EMBL/GenBank/DDBJ whole genome shotgun (WGS) entry which is preliminary data.</text>
</comment>
<dbReference type="InterPro" id="IPR000531">
    <property type="entry name" value="Beta-barrel_TonB"/>
</dbReference>
<dbReference type="InterPro" id="IPR012910">
    <property type="entry name" value="Plug_dom"/>
</dbReference>
<dbReference type="GO" id="GO:0015344">
    <property type="term" value="F:siderophore uptake transmembrane transporter activity"/>
    <property type="evidence" value="ECO:0007669"/>
    <property type="project" value="TreeGrafter"/>
</dbReference>
<evidence type="ECO:0000256" key="12">
    <source>
        <dbReference type="SAM" id="SignalP"/>
    </source>
</evidence>
<keyword evidence="2 10" id="KW-0813">Transport</keyword>
<keyword evidence="3 10" id="KW-1134">Transmembrane beta strand</keyword>
<dbReference type="OrthoDB" id="9758472at2"/>
<evidence type="ECO:0000256" key="9">
    <source>
        <dbReference type="ARBA" id="ARBA00023237"/>
    </source>
</evidence>
<evidence type="ECO:0000256" key="2">
    <source>
        <dbReference type="ARBA" id="ARBA00022448"/>
    </source>
</evidence>
<dbReference type="InterPro" id="IPR036942">
    <property type="entry name" value="Beta-barrel_TonB_sf"/>
</dbReference>
<evidence type="ECO:0000259" key="13">
    <source>
        <dbReference type="Pfam" id="PF00593"/>
    </source>
</evidence>
<evidence type="ECO:0000313" key="15">
    <source>
        <dbReference type="EMBL" id="OOQ61547.1"/>
    </source>
</evidence>
<dbReference type="Gene3D" id="2.170.130.10">
    <property type="entry name" value="TonB-dependent receptor, plug domain"/>
    <property type="match status" value="1"/>
</dbReference>
<feature type="signal peptide" evidence="12">
    <location>
        <begin position="1"/>
        <end position="20"/>
    </location>
</feature>
<keyword evidence="6 11" id="KW-0798">TonB box</keyword>
<feature type="domain" description="TonB-dependent receptor plug" evidence="14">
    <location>
        <begin position="86"/>
        <end position="167"/>
    </location>
</feature>
<protein>
    <submittedName>
        <fullName evidence="15">TonB-dependent receptor</fullName>
    </submittedName>
</protein>
<evidence type="ECO:0000313" key="16">
    <source>
        <dbReference type="Proteomes" id="UP000189739"/>
    </source>
</evidence>
<comment type="similarity">
    <text evidence="10 11">Belongs to the TonB-dependent receptor family.</text>
</comment>
<gene>
    <name evidence="15" type="ORF">BC343_00255</name>
</gene>
<dbReference type="Pfam" id="PF07715">
    <property type="entry name" value="Plug"/>
    <property type="match status" value="1"/>
</dbReference>
<evidence type="ECO:0000256" key="4">
    <source>
        <dbReference type="ARBA" id="ARBA00022692"/>
    </source>
</evidence>
<evidence type="ECO:0000256" key="10">
    <source>
        <dbReference type="PROSITE-ProRule" id="PRU01360"/>
    </source>
</evidence>
<keyword evidence="16" id="KW-1185">Reference proteome</keyword>
<evidence type="ECO:0000256" key="7">
    <source>
        <dbReference type="ARBA" id="ARBA00023136"/>
    </source>
</evidence>
<dbReference type="Proteomes" id="UP000189739">
    <property type="component" value="Unassembled WGS sequence"/>
</dbReference>
<dbReference type="RefSeq" id="WP_078345714.1">
    <property type="nucleotide sequence ID" value="NZ_MBTF01000001.1"/>
</dbReference>
<organism evidence="15 16">
    <name type="scientific">Mucilaginibacter pedocola</name>
    <dbReference type="NCBI Taxonomy" id="1792845"/>
    <lineage>
        <taxon>Bacteria</taxon>
        <taxon>Pseudomonadati</taxon>
        <taxon>Bacteroidota</taxon>
        <taxon>Sphingobacteriia</taxon>
        <taxon>Sphingobacteriales</taxon>
        <taxon>Sphingobacteriaceae</taxon>
        <taxon>Mucilaginibacter</taxon>
    </lineage>
</organism>
<accession>A0A1S9PKS2</accession>
<evidence type="ECO:0000256" key="11">
    <source>
        <dbReference type="RuleBase" id="RU003357"/>
    </source>
</evidence>
<evidence type="ECO:0000259" key="14">
    <source>
        <dbReference type="Pfam" id="PF07715"/>
    </source>
</evidence>
<dbReference type="AlphaFoldDB" id="A0A1S9PKS2"/>
<evidence type="ECO:0000256" key="5">
    <source>
        <dbReference type="ARBA" id="ARBA00022729"/>
    </source>
</evidence>
<evidence type="ECO:0000256" key="1">
    <source>
        <dbReference type="ARBA" id="ARBA00004571"/>
    </source>
</evidence>
<dbReference type="PROSITE" id="PS52016">
    <property type="entry name" value="TONB_DEPENDENT_REC_3"/>
    <property type="match status" value="1"/>
</dbReference>
<dbReference type="Gene3D" id="2.40.170.20">
    <property type="entry name" value="TonB-dependent receptor, beta-barrel domain"/>
    <property type="match status" value="1"/>
</dbReference>
<dbReference type="Pfam" id="PF00593">
    <property type="entry name" value="TonB_dep_Rec_b-barrel"/>
    <property type="match status" value="1"/>
</dbReference>
<dbReference type="EMBL" id="MBTF01000001">
    <property type="protein sequence ID" value="OOQ61547.1"/>
    <property type="molecule type" value="Genomic_DNA"/>
</dbReference>
<dbReference type="PANTHER" id="PTHR30069:SF29">
    <property type="entry name" value="HEMOGLOBIN AND HEMOGLOBIN-HAPTOGLOBIN-BINDING PROTEIN 1-RELATED"/>
    <property type="match status" value="1"/>
</dbReference>
<keyword evidence="4 10" id="KW-0812">Transmembrane</keyword>
<comment type="subcellular location">
    <subcellularLocation>
        <location evidence="1 10">Cell outer membrane</location>
        <topology evidence="1 10">Multi-pass membrane protein</topology>
    </subcellularLocation>
</comment>
<evidence type="ECO:0000256" key="8">
    <source>
        <dbReference type="ARBA" id="ARBA00023170"/>
    </source>
</evidence>
<dbReference type="GO" id="GO:0009279">
    <property type="term" value="C:cell outer membrane"/>
    <property type="evidence" value="ECO:0007669"/>
    <property type="project" value="UniProtKB-SubCell"/>
</dbReference>
<dbReference type="GO" id="GO:0044718">
    <property type="term" value="P:siderophore transmembrane transport"/>
    <property type="evidence" value="ECO:0007669"/>
    <property type="project" value="TreeGrafter"/>
</dbReference>
<dbReference type="InterPro" id="IPR037066">
    <property type="entry name" value="Plug_dom_sf"/>
</dbReference>
<feature type="chain" id="PRO_5012300896" evidence="12">
    <location>
        <begin position="21"/>
        <end position="732"/>
    </location>
</feature>
<dbReference type="STRING" id="1792845.BC343_00255"/>
<evidence type="ECO:0000256" key="3">
    <source>
        <dbReference type="ARBA" id="ARBA00022452"/>
    </source>
</evidence>
<keyword evidence="8 15" id="KW-0675">Receptor</keyword>